<dbReference type="Pfam" id="PF22513">
    <property type="entry name" value="FitA-like_RHH"/>
    <property type="match status" value="1"/>
</dbReference>
<dbReference type="InterPro" id="IPR013321">
    <property type="entry name" value="Arc_rbn_hlx_hlx"/>
</dbReference>
<keyword evidence="2" id="KW-0238">DNA-binding</keyword>
<evidence type="ECO:0000259" key="1">
    <source>
        <dbReference type="Pfam" id="PF22513"/>
    </source>
</evidence>
<dbReference type="InterPro" id="IPR053853">
    <property type="entry name" value="FitA-like_RHH"/>
</dbReference>
<protein>
    <submittedName>
        <fullName evidence="2">Arc family DNA-binding protein</fullName>
    </submittedName>
</protein>
<dbReference type="GO" id="GO:0006355">
    <property type="term" value="P:regulation of DNA-templated transcription"/>
    <property type="evidence" value="ECO:0007669"/>
    <property type="project" value="InterPro"/>
</dbReference>
<name>A0A3A8A5K7_9HYPH</name>
<dbReference type="OrthoDB" id="2389872at2"/>
<dbReference type="GO" id="GO:0003677">
    <property type="term" value="F:DNA binding"/>
    <property type="evidence" value="ECO:0007669"/>
    <property type="project" value="UniProtKB-KW"/>
</dbReference>
<sequence>MAQIIIRQLPDEVHRALKAQARDHGRSAEAEARAILAKSLNGDERPKAGDMIADIWSGADLTGVDIKRDRTPHEPPNLE</sequence>
<evidence type="ECO:0000313" key="3">
    <source>
        <dbReference type="Proteomes" id="UP000246132"/>
    </source>
</evidence>
<comment type="caution">
    <text evidence="2">The sequence shown here is derived from an EMBL/GenBank/DDBJ whole genome shotgun (WGS) entry which is preliminary data.</text>
</comment>
<proteinExistence type="predicted"/>
<keyword evidence="3" id="KW-1185">Reference proteome</keyword>
<dbReference type="Proteomes" id="UP000246132">
    <property type="component" value="Unassembled WGS sequence"/>
</dbReference>
<dbReference type="EMBL" id="QFWV02000009">
    <property type="protein sequence ID" value="RKF05475.1"/>
    <property type="molecule type" value="Genomic_DNA"/>
</dbReference>
<organism evidence="2 3">
    <name type="scientific">Oceaniradius stylonematis</name>
    <dbReference type="NCBI Taxonomy" id="2184161"/>
    <lineage>
        <taxon>Bacteria</taxon>
        <taxon>Pseudomonadati</taxon>
        <taxon>Pseudomonadota</taxon>
        <taxon>Alphaproteobacteria</taxon>
        <taxon>Hyphomicrobiales</taxon>
        <taxon>Ahrensiaceae</taxon>
        <taxon>Oceaniradius</taxon>
    </lineage>
</organism>
<dbReference type="AlphaFoldDB" id="A0A3A8A5K7"/>
<dbReference type="InterPro" id="IPR010985">
    <property type="entry name" value="Ribbon_hlx_hlx"/>
</dbReference>
<feature type="domain" description="Antitoxin FitA-like ribbon-helix-helix" evidence="1">
    <location>
        <begin position="2"/>
        <end position="38"/>
    </location>
</feature>
<evidence type="ECO:0000313" key="2">
    <source>
        <dbReference type="EMBL" id="RKF05475.1"/>
    </source>
</evidence>
<reference evidence="2 3" key="1">
    <citation type="journal article" date="2018" name="Int. J. Syst. Bacteriol.">
        <title>Oceaniradius stylonemae gen. nov., sp. nov., isolated from a red alga, Stylonema cornu-cervi.</title>
        <authorList>
            <person name="Jeong S."/>
        </authorList>
    </citation>
    <scope>NUCLEOTIDE SEQUENCE [LARGE SCALE GENOMIC DNA]</scope>
    <source>
        <strain evidence="2 3">StC1</strain>
    </source>
</reference>
<dbReference type="RefSeq" id="WP_109767663.1">
    <property type="nucleotide sequence ID" value="NZ_OZ252232.1"/>
</dbReference>
<gene>
    <name evidence="2" type="ORF">DEM25_016975</name>
</gene>
<accession>A0A3A8A5K7</accession>
<dbReference type="Gene3D" id="1.10.1220.10">
    <property type="entry name" value="Met repressor-like"/>
    <property type="match status" value="1"/>
</dbReference>
<dbReference type="SUPFAM" id="SSF47598">
    <property type="entry name" value="Ribbon-helix-helix"/>
    <property type="match status" value="1"/>
</dbReference>